<dbReference type="FunFam" id="3.30.420.10:FF:000100">
    <property type="entry name" value="3'-5' exonuclease/helicase (Wrn), putative"/>
    <property type="match status" value="1"/>
</dbReference>
<dbReference type="CDD" id="cd06141">
    <property type="entry name" value="WRN_exo"/>
    <property type="match status" value="1"/>
</dbReference>
<evidence type="ECO:0000256" key="1">
    <source>
        <dbReference type="ARBA" id="ARBA00022722"/>
    </source>
</evidence>
<keyword evidence="2" id="KW-0378">Hydrolase</keyword>
<feature type="compositionally biased region" description="Polar residues" evidence="3">
    <location>
        <begin position="652"/>
        <end position="670"/>
    </location>
</feature>
<gene>
    <name evidence="5" type="ORF">QBC47DRAFT_368397</name>
</gene>
<dbReference type="InterPro" id="IPR051132">
    <property type="entry name" value="3-5_Exonuclease_domain"/>
</dbReference>
<keyword evidence="5" id="KW-0547">Nucleotide-binding</keyword>
<evidence type="ECO:0000259" key="4">
    <source>
        <dbReference type="SMART" id="SM00474"/>
    </source>
</evidence>
<proteinExistence type="predicted"/>
<feature type="region of interest" description="Disordered" evidence="3">
    <location>
        <begin position="99"/>
        <end position="179"/>
    </location>
</feature>
<dbReference type="InterPro" id="IPR012337">
    <property type="entry name" value="RNaseH-like_sf"/>
</dbReference>
<dbReference type="InterPro" id="IPR002562">
    <property type="entry name" value="3'-5'_exonuclease_dom"/>
</dbReference>
<feature type="region of interest" description="Disordered" evidence="3">
    <location>
        <begin position="642"/>
        <end position="670"/>
    </location>
</feature>
<evidence type="ECO:0000313" key="5">
    <source>
        <dbReference type="EMBL" id="KAK1760854.1"/>
    </source>
</evidence>
<keyword evidence="5" id="KW-0347">Helicase</keyword>
<organism evidence="5 6">
    <name type="scientific">Echria macrotheca</name>
    <dbReference type="NCBI Taxonomy" id="438768"/>
    <lineage>
        <taxon>Eukaryota</taxon>
        <taxon>Fungi</taxon>
        <taxon>Dikarya</taxon>
        <taxon>Ascomycota</taxon>
        <taxon>Pezizomycotina</taxon>
        <taxon>Sordariomycetes</taxon>
        <taxon>Sordariomycetidae</taxon>
        <taxon>Sordariales</taxon>
        <taxon>Schizotheciaceae</taxon>
        <taxon>Echria</taxon>
    </lineage>
</organism>
<dbReference type="EMBL" id="MU839827">
    <property type="protein sequence ID" value="KAK1760854.1"/>
    <property type="molecule type" value="Genomic_DNA"/>
</dbReference>
<dbReference type="SUPFAM" id="SSF53098">
    <property type="entry name" value="Ribonuclease H-like"/>
    <property type="match status" value="1"/>
</dbReference>
<dbReference type="PANTHER" id="PTHR13620">
    <property type="entry name" value="3-5 EXONUCLEASE"/>
    <property type="match status" value="1"/>
</dbReference>
<name>A0AAJ0BM80_9PEZI</name>
<dbReference type="InterPro" id="IPR036397">
    <property type="entry name" value="RNaseH_sf"/>
</dbReference>
<feature type="compositionally biased region" description="Basic and acidic residues" evidence="3">
    <location>
        <begin position="535"/>
        <end position="552"/>
    </location>
</feature>
<feature type="region of interest" description="Disordered" evidence="3">
    <location>
        <begin position="518"/>
        <end position="552"/>
    </location>
</feature>
<dbReference type="GO" id="GO:0006139">
    <property type="term" value="P:nucleobase-containing compound metabolic process"/>
    <property type="evidence" value="ECO:0007669"/>
    <property type="project" value="InterPro"/>
</dbReference>
<dbReference type="SMART" id="SM00474">
    <property type="entry name" value="35EXOc"/>
    <property type="match status" value="1"/>
</dbReference>
<dbReference type="PANTHER" id="PTHR13620:SF104">
    <property type="entry name" value="EXONUCLEASE 3'-5' DOMAIN-CONTAINING PROTEIN 2"/>
    <property type="match status" value="1"/>
</dbReference>
<keyword evidence="1" id="KW-0540">Nuclease</keyword>
<sequence length="670" mass="74346">MTVSGHGAASSTGLRRLNGLCRHDLMPPRSRVCRRVPLSRFFSRIHPRHISAGRIRMETPGATGQTRVWHVSRGFVFANDTKVVYPRLPASRYHSAPALSTADRDLSEPPPCQTLKESRSADNLTDSVAKIDKGSTPVVEDTDAPQVVPEAPDDVAAQEPAVKDPVEEEPPLTEPAPSDLEFKIPADLFKAAKNAPAGKPESFWSYSLYRGPNEDGTSDRKVKVHYCTSRHTTERVLKTYFLNEKVLGFDLEWDSNSSKHAGTRRNVSLVQLASPSRIALFHLAMYPKKDKLCVPLLKQIMEDPNITKVGVWIKGDSTRLRTYLGIDSRGIFELSHLYKLVKYSAANKHHLVDKRLVGLAKQVESCLGLPLFKGVDVRASNWSQPLGMDQLIYSASDAYAALQLFAALDYQRRNLDPTPPLPHHAELNLPIEYLVASPEEDLEQEPIEDPTAVTKDEEAAYTEYLGSIDGINVEAEDEDVTWLSTTVAETRPAPLPTTTKTKALVPIAEESQITAKVKSASTSTAKQTKTSSAQRDPRVAEADVWASKHRETGKSKTKHTMLRAYYLWHHNADLDVAAVAALLRDPPLAVTTLHTYITEAIQADGLPFDKKRLWRDILAELPEWMRGLRRFKTLVKICSEEMEEGEGEEVSKSTAADVSSPAVDTQLGTR</sequence>
<dbReference type="Pfam" id="PF01612">
    <property type="entry name" value="DNA_pol_A_exo1"/>
    <property type="match status" value="1"/>
</dbReference>
<comment type="caution">
    <text evidence="5">The sequence shown here is derived from an EMBL/GenBank/DDBJ whole genome shotgun (WGS) entry which is preliminary data.</text>
</comment>
<accession>A0AAJ0BM80</accession>
<evidence type="ECO:0000313" key="6">
    <source>
        <dbReference type="Proteomes" id="UP001239445"/>
    </source>
</evidence>
<dbReference type="GO" id="GO:0008408">
    <property type="term" value="F:3'-5' exonuclease activity"/>
    <property type="evidence" value="ECO:0007669"/>
    <property type="project" value="InterPro"/>
</dbReference>
<dbReference type="AlphaFoldDB" id="A0AAJ0BM80"/>
<dbReference type="GO" id="GO:0004386">
    <property type="term" value="F:helicase activity"/>
    <property type="evidence" value="ECO:0007669"/>
    <property type="project" value="UniProtKB-KW"/>
</dbReference>
<evidence type="ECO:0000256" key="2">
    <source>
        <dbReference type="ARBA" id="ARBA00022801"/>
    </source>
</evidence>
<dbReference type="Proteomes" id="UP001239445">
    <property type="component" value="Unassembled WGS sequence"/>
</dbReference>
<reference evidence="5" key="1">
    <citation type="submission" date="2023-06" db="EMBL/GenBank/DDBJ databases">
        <title>Genome-scale phylogeny and comparative genomics of the fungal order Sordariales.</title>
        <authorList>
            <consortium name="Lawrence Berkeley National Laboratory"/>
            <person name="Hensen N."/>
            <person name="Bonometti L."/>
            <person name="Westerberg I."/>
            <person name="Brannstrom I.O."/>
            <person name="Guillou S."/>
            <person name="Cros-Aarteil S."/>
            <person name="Calhoun S."/>
            <person name="Haridas S."/>
            <person name="Kuo A."/>
            <person name="Mondo S."/>
            <person name="Pangilinan J."/>
            <person name="Riley R."/>
            <person name="Labutti K."/>
            <person name="Andreopoulos B."/>
            <person name="Lipzen A."/>
            <person name="Chen C."/>
            <person name="Yanf M."/>
            <person name="Daum C."/>
            <person name="Ng V."/>
            <person name="Clum A."/>
            <person name="Steindorff A."/>
            <person name="Ohm R."/>
            <person name="Martin F."/>
            <person name="Silar P."/>
            <person name="Natvig D."/>
            <person name="Lalanne C."/>
            <person name="Gautier V."/>
            <person name="Ament-Velasquez S.L."/>
            <person name="Kruys A."/>
            <person name="Hutchinson M.I."/>
            <person name="Powell A.J."/>
            <person name="Barry K."/>
            <person name="Miller A.N."/>
            <person name="Grigoriev I.V."/>
            <person name="Debuchy R."/>
            <person name="Gladieux P."/>
            <person name="Thoren M.H."/>
            <person name="Johannesson H."/>
        </authorList>
    </citation>
    <scope>NUCLEOTIDE SEQUENCE</scope>
    <source>
        <strain evidence="5">PSN4</strain>
    </source>
</reference>
<evidence type="ECO:0000256" key="3">
    <source>
        <dbReference type="SAM" id="MobiDB-lite"/>
    </source>
</evidence>
<protein>
    <submittedName>
        <fullName evidence="5">Werner syndrome helicase</fullName>
    </submittedName>
</protein>
<keyword evidence="6" id="KW-1185">Reference proteome</keyword>
<keyword evidence="5" id="KW-0067">ATP-binding</keyword>
<feature type="compositionally biased region" description="Low complexity" evidence="3">
    <location>
        <begin position="518"/>
        <end position="533"/>
    </location>
</feature>
<dbReference type="GO" id="GO:0005634">
    <property type="term" value="C:nucleus"/>
    <property type="evidence" value="ECO:0007669"/>
    <property type="project" value="TreeGrafter"/>
</dbReference>
<dbReference type="GO" id="GO:0005737">
    <property type="term" value="C:cytoplasm"/>
    <property type="evidence" value="ECO:0007669"/>
    <property type="project" value="TreeGrafter"/>
</dbReference>
<feature type="domain" description="3'-5' exonuclease" evidence="4">
    <location>
        <begin position="224"/>
        <end position="413"/>
    </location>
</feature>
<dbReference type="Gene3D" id="3.30.420.10">
    <property type="entry name" value="Ribonuclease H-like superfamily/Ribonuclease H"/>
    <property type="match status" value="1"/>
</dbReference>
<dbReference type="GO" id="GO:0003676">
    <property type="term" value="F:nucleic acid binding"/>
    <property type="evidence" value="ECO:0007669"/>
    <property type="project" value="InterPro"/>
</dbReference>